<organism evidence="1 2">
    <name type="scientific">Gossypium darwinii</name>
    <name type="common">Darwin's cotton</name>
    <name type="synonym">Gossypium barbadense var. darwinii</name>
    <dbReference type="NCBI Taxonomy" id="34276"/>
    <lineage>
        <taxon>Eukaryota</taxon>
        <taxon>Viridiplantae</taxon>
        <taxon>Streptophyta</taxon>
        <taxon>Embryophyta</taxon>
        <taxon>Tracheophyta</taxon>
        <taxon>Spermatophyta</taxon>
        <taxon>Magnoliopsida</taxon>
        <taxon>eudicotyledons</taxon>
        <taxon>Gunneridae</taxon>
        <taxon>Pentapetalae</taxon>
        <taxon>rosids</taxon>
        <taxon>malvids</taxon>
        <taxon>Malvales</taxon>
        <taxon>Malvaceae</taxon>
        <taxon>Malvoideae</taxon>
        <taxon>Gossypium</taxon>
    </lineage>
</organism>
<evidence type="ECO:0000313" key="2">
    <source>
        <dbReference type="Proteomes" id="UP000323506"/>
    </source>
</evidence>
<reference evidence="1 2" key="1">
    <citation type="submission" date="2019-06" db="EMBL/GenBank/DDBJ databases">
        <title>WGS assembly of Gossypium darwinii.</title>
        <authorList>
            <person name="Chen Z.J."/>
            <person name="Sreedasyam A."/>
            <person name="Ando A."/>
            <person name="Song Q."/>
            <person name="De L."/>
            <person name="Hulse-Kemp A."/>
            <person name="Ding M."/>
            <person name="Ye W."/>
            <person name="Kirkbride R."/>
            <person name="Jenkins J."/>
            <person name="Plott C."/>
            <person name="Lovell J."/>
            <person name="Lin Y.-M."/>
            <person name="Vaughn R."/>
            <person name="Liu B."/>
            <person name="Li W."/>
            <person name="Simpson S."/>
            <person name="Scheffler B."/>
            <person name="Saski C."/>
            <person name="Grover C."/>
            <person name="Hu G."/>
            <person name="Conover J."/>
            <person name="Carlson J."/>
            <person name="Shu S."/>
            <person name="Boston L."/>
            <person name="Williams M."/>
            <person name="Peterson D."/>
            <person name="Mcgee K."/>
            <person name="Jones D."/>
            <person name="Wendel J."/>
            <person name="Stelly D."/>
            <person name="Grimwood J."/>
            <person name="Schmutz J."/>
        </authorList>
    </citation>
    <scope>NUCLEOTIDE SEQUENCE [LARGE SCALE GENOMIC DNA]</scope>
    <source>
        <strain evidence="1">1808015.09</strain>
    </source>
</reference>
<dbReference type="Proteomes" id="UP000323506">
    <property type="component" value="Chromosome A09"/>
</dbReference>
<name>A0A5D2FIK1_GOSDA</name>
<protein>
    <submittedName>
        <fullName evidence="1">Uncharacterized protein</fullName>
    </submittedName>
</protein>
<evidence type="ECO:0000313" key="1">
    <source>
        <dbReference type="EMBL" id="TYH04359.1"/>
    </source>
</evidence>
<gene>
    <name evidence="1" type="ORF">ES288_A09G291900v1</name>
</gene>
<dbReference type="AlphaFoldDB" id="A0A5D2FIK1"/>
<dbReference type="EMBL" id="CM017696">
    <property type="protein sequence ID" value="TYH04359.1"/>
    <property type="molecule type" value="Genomic_DNA"/>
</dbReference>
<proteinExistence type="predicted"/>
<accession>A0A5D2FIK1</accession>
<sequence>MAESDIYIAALNCSGAIFGSLPIRVSPSKTPVRPRTLHPAMQLNILACVRSIGNIFTTYIGTAAQSIQC</sequence>
<keyword evidence="2" id="KW-1185">Reference proteome</keyword>